<feature type="region of interest" description="Disordered" evidence="3">
    <location>
        <begin position="1"/>
        <end position="26"/>
    </location>
</feature>
<evidence type="ECO:0000259" key="4">
    <source>
        <dbReference type="Pfam" id="PF09745"/>
    </source>
</evidence>
<organism evidence="5 6">
    <name type="scientific">Ditylenchus dipsaci</name>
    <dbReference type="NCBI Taxonomy" id="166011"/>
    <lineage>
        <taxon>Eukaryota</taxon>
        <taxon>Metazoa</taxon>
        <taxon>Ecdysozoa</taxon>
        <taxon>Nematoda</taxon>
        <taxon>Chromadorea</taxon>
        <taxon>Rhabditida</taxon>
        <taxon>Tylenchina</taxon>
        <taxon>Tylenchomorpha</taxon>
        <taxon>Sphaerularioidea</taxon>
        <taxon>Anguinidae</taxon>
        <taxon>Anguininae</taxon>
        <taxon>Ditylenchus</taxon>
    </lineage>
</organism>
<keyword evidence="5" id="KW-1185">Reference proteome</keyword>
<accession>A0A915E5Z5</accession>
<keyword evidence="2" id="KW-0175">Coiled coil</keyword>
<evidence type="ECO:0000256" key="2">
    <source>
        <dbReference type="ARBA" id="ARBA00023054"/>
    </source>
</evidence>
<sequence length="262" mass="29870">MSSSKGFGLILKKQTPSSDASKPRVPAQVASIFNEDSDDEDIKKASASDRFDHKYGNLKAKDQREQEKVLAEDPTAYEYDSVYEEAQRKKNEKTEQQLQADAEKKPKYADKLVTAHKKRELEKLLHDENTYKKEREKEAGEFEDKEIYVTGAYKKQIEERNKFREEIEQSDAMDALTKVADQSLWQQAFNGSCWMTEPELAVKTEPAEEPTSTQLKTPSQPDVKTKLSQAAAEPKEVKPSIYSSDEEEIPPKEKTPPKSLMS</sequence>
<evidence type="ECO:0000313" key="5">
    <source>
        <dbReference type="Proteomes" id="UP000887574"/>
    </source>
</evidence>
<feature type="region of interest" description="Disordered" evidence="3">
    <location>
        <begin position="200"/>
        <end position="262"/>
    </location>
</feature>
<evidence type="ECO:0000256" key="3">
    <source>
        <dbReference type="SAM" id="MobiDB-lite"/>
    </source>
</evidence>
<dbReference type="InterPro" id="IPR018612">
    <property type="entry name" value="NSRP1_N"/>
</dbReference>
<dbReference type="AlphaFoldDB" id="A0A915E5Z5"/>
<dbReference type="Proteomes" id="UP000887574">
    <property type="component" value="Unplaced"/>
</dbReference>
<dbReference type="PANTHER" id="PTHR31938">
    <property type="entry name" value="NUCLEAR SPECKLE SPLICING REGULATORY PROTEIN 1"/>
    <property type="match status" value="1"/>
</dbReference>
<proteinExistence type="inferred from homology"/>
<evidence type="ECO:0000313" key="6">
    <source>
        <dbReference type="WBParaSite" id="jg2693"/>
    </source>
</evidence>
<dbReference type="GO" id="GO:0000381">
    <property type="term" value="P:regulation of alternative mRNA splicing, via spliceosome"/>
    <property type="evidence" value="ECO:0007669"/>
    <property type="project" value="InterPro"/>
</dbReference>
<evidence type="ECO:0000256" key="1">
    <source>
        <dbReference type="ARBA" id="ARBA00010126"/>
    </source>
</evidence>
<comment type="similarity">
    <text evidence="1">Belongs to the NSRP1 family.</text>
</comment>
<feature type="compositionally biased region" description="Polar residues" evidence="3">
    <location>
        <begin position="210"/>
        <end position="228"/>
    </location>
</feature>
<feature type="region of interest" description="Disordered" evidence="3">
    <location>
        <begin position="87"/>
        <end position="110"/>
    </location>
</feature>
<dbReference type="InterPro" id="IPR042816">
    <property type="entry name" value="Nsrp1"/>
</dbReference>
<dbReference type="WBParaSite" id="jg2693">
    <property type="protein sequence ID" value="jg2693"/>
    <property type="gene ID" value="jg2693"/>
</dbReference>
<protein>
    <submittedName>
        <fullName evidence="6">Nuclear speckle splicing regulatory protein 1 N-terminal domain-containing protein</fullName>
    </submittedName>
</protein>
<dbReference type="PANTHER" id="PTHR31938:SF4">
    <property type="entry name" value="NUCLEAR SPECKLE SPLICING REGULATORY PROTEIN 1"/>
    <property type="match status" value="1"/>
</dbReference>
<name>A0A915E5Z5_9BILA</name>
<feature type="domain" description="Nuclear speckle splicing regulatory protein 1 N-terminal" evidence="4">
    <location>
        <begin position="63"/>
        <end position="179"/>
    </location>
</feature>
<reference evidence="6" key="1">
    <citation type="submission" date="2022-11" db="UniProtKB">
        <authorList>
            <consortium name="WormBaseParasite"/>
        </authorList>
    </citation>
    <scope>IDENTIFICATION</scope>
</reference>
<dbReference type="Pfam" id="PF09745">
    <property type="entry name" value="NSRP1_N"/>
    <property type="match status" value="1"/>
</dbReference>